<feature type="transmembrane region" description="Helical" evidence="6">
    <location>
        <begin position="218"/>
        <end position="238"/>
    </location>
</feature>
<evidence type="ECO:0000256" key="2">
    <source>
        <dbReference type="ARBA" id="ARBA00022692"/>
    </source>
</evidence>
<evidence type="ECO:0000256" key="1">
    <source>
        <dbReference type="ARBA" id="ARBA00004141"/>
    </source>
</evidence>
<comment type="similarity">
    <text evidence="5">Belongs to the SAT4 family.</text>
</comment>
<keyword evidence="9" id="KW-1185">Reference proteome</keyword>
<keyword evidence="3 6" id="KW-1133">Transmembrane helix</keyword>
<feature type="transmembrane region" description="Helical" evidence="6">
    <location>
        <begin position="94"/>
        <end position="116"/>
    </location>
</feature>
<evidence type="ECO:0000313" key="9">
    <source>
        <dbReference type="Proteomes" id="UP001244207"/>
    </source>
</evidence>
<dbReference type="EMBL" id="JAHMHS010000219">
    <property type="protein sequence ID" value="KAK1706941.1"/>
    <property type="molecule type" value="Genomic_DNA"/>
</dbReference>
<gene>
    <name evidence="8" type="ORF">BDZ83DRAFT_758316</name>
</gene>
<dbReference type="PANTHER" id="PTHR33048:SF143">
    <property type="entry name" value="EXTRACELLULAR MEMBRANE PROTEIN CFEM DOMAIN-CONTAINING PROTEIN-RELATED"/>
    <property type="match status" value="1"/>
</dbReference>
<evidence type="ECO:0000256" key="4">
    <source>
        <dbReference type="ARBA" id="ARBA00023136"/>
    </source>
</evidence>
<evidence type="ECO:0000256" key="6">
    <source>
        <dbReference type="SAM" id="Phobius"/>
    </source>
</evidence>
<evidence type="ECO:0000313" key="8">
    <source>
        <dbReference type="EMBL" id="KAK1706941.1"/>
    </source>
</evidence>
<evidence type="ECO:0000256" key="3">
    <source>
        <dbReference type="ARBA" id="ARBA00022989"/>
    </source>
</evidence>
<feature type="transmembrane region" description="Helical" evidence="6">
    <location>
        <begin position="18"/>
        <end position="36"/>
    </location>
</feature>
<reference evidence="8" key="1">
    <citation type="submission" date="2021-12" db="EMBL/GenBank/DDBJ databases">
        <title>Comparative genomics, transcriptomics and evolutionary studies reveal genomic signatures of adaptation to plant cell wall in hemibiotrophic fungi.</title>
        <authorList>
            <consortium name="DOE Joint Genome Institute"/>
            <person name="Baroncelli R."/>
            <person name="Diaz J.F."/>
            <person name="Benocci T."/>
            <person name="Peng M."/>
            <person name="Battaglia E."/>
            <person name="Haridas S."/>
            <person name="Andreopoulos W."/>
            <person name="Labutti K."/>
            <person name="Pangilinan J."/>
            <person name="Floch G.L."/>
            <person name="Makela M.R."/>
            <person name="Henrissat B."/>
            <person name="Grigoriev I.V."/>
            <person name="Crouch J.A."/>
            <person name="De Vries R.P."/>
            <person name="Sukno S.A."/>
            <person name="Thon M.R."/>
        </authorList>
    </citation>
    <scope>NUCLEOTIDE SEQUENCE</scope>
    <source>
        <strain evidence="8">CBS 112980</strain>
    </source>
</reference>
<dbReference type="Pfam" id="PF20684">
    <property type="entry name" value="Fung_rhodopsin"/>
    <property type="match status" value="1"/>
</dbReference>
<dbReference type="InterPro" id="IPR049326">
    <property type="entry name" value="Rhodopsin_dom_fungi"/>
</dbReference>
<dbReference type="GeneID" id="85398913"/>
<keyword evidence="4 6" id="KW-0472">Membrane</keyword>
<feature type="transmembrane region" description="Helical" evidence="6">
    <location>
        <begin position="179"/>
        <end position="198"/>
    </location>
</feature>
<comment type="subcellular location">
    <subcellularLocation>
        <location evidence="1">Membrane</location>
        <topology evidence="1">Multi-pass membrane protein</topology>
    </subcellularLocation>
</comment>
<dbReference type="InterPro" id="IPR052337">
    <property type="entry name" value="SAT4-like"/>
</dbReference>
<evidence type="ECO:0000256" key="5">
    <source>
        <dbReference type="ARBA" id="ARBA00038359"/>
    </source>
</evidence>
<dbReference type="RefSeq" id="XP_060357941.1">
    <property type="nucleotide sequence ID" value="XM_060515015.1"/>
</dbReference>
<name>A0AAD8X9E7_GLOAC</name>
<accession>A0AAD8X9E7</accession>
<protein>
    <submittedName>
        <fullName evidence="8">CFEM domain-containing protein</fullName>
    </submittedName>
</protein>
<proteinExistence type="inferred from homology"/>
<dbReference type="Proteomes" id="UP001244207">
    <property type="component" value="Unassembled WGS sequence"/>
</dbReference>
<feature type="domain" description="Rhodopsin" evidence="7">
    <location>
        <begin position="1"/>
        <end position="243"/>
    </location>
</feature>
<sequence>MRVAVKVAGVSAWGPDDWMILGAYAVFVAFVPMNVYEGRNGAGQNMWSLTADQITNCFKGYYVLQALYHCTITLLKASVLFLYQRIFPFKRLSIALWATQAFNLITGVMFLFLGIFQCNPVHLAWTIWRQDAQSQGTCMNIVDIGIAHGAIQVGLDLWMLALPLMQIQSLNLKWEKKSSLMAMFSLGLFLTAASSVRLRLLTEDHQETYNFTVNSLPISTWSIIEIGVGIFTACAPSIRQFFRVFILRRRDGQASLHSEPSPGRASGGAVEEVHYARSQTHVDEIIA</sequence>
<dbReference type="PANTHER" id="PTHR33048">
    <property type="entry name" value="PTH11-LIKE INTEGRAL MEMBRANE PROTEIN (AFU_ORTHOLOGUE AFUA_5G11245)"/>
    <property type="match status" value="1"/>
</dbReference>
<organism evidence="8 9">
    <name type="scientific">Glomerella acutata</name>
    <name type="common">Colletotrichum acutatum</name>
    <dbReference type="NCBI Taxonomy" id="27357"/>
    <lineage>
        <taxon>Eukaryota</taxon>
        <taxon>Fungi</taxon>
        <taxon>Dikarya</taxon>
        <taxon>Ascomycota</taxon>
        <taxon>Pezizomycotina</taxon>
        <taxon>Sordariomycetes</taxon>
        <taxon>Hypocreomycetidae</taxon>
        <taxon>Glomerellales</taxon>
        <taxon>Glomerellaceae</taxon>
        <taxon>Colletotrichum</taxon>
        <taxon>Colletotrichum acutatum species complex</taxon>
    </lineage>
</organism>
<evidence type="ECO:0000259" key="7">
    <source>
        <dbReference type="Pfam" id="PF20684"/>
    </source>
</evidence>
<keyword evidence="2 6" id="KW-0812">Transmembrane</keyword>
<dbReference type="AlphaFoldDB" id="A0AAD8X9E7"/>
<dbReference type="GO" id="GO:0016020">
    <property type="term" value="C:membrane"/>
    <property type="evidence" value="ECO:0007669"/>
    <property type="project" value="UniProtKB-SubCell"/>
</dbReference>
<comment type="caution">
    <text evidence="8">The sequence shown here is derived from an EMBL/GenBank/DDBJ whole genome shotgun (WGS) entry which is preliminary data.</text>
</comment>